<comment type="similarity">
    <text evidence="1">Belongs to the yippee family.</text>
</comment>
<dbReference type="EMBL" id="JH930471">
    <property type="protein sequence ID" value="EKM56278.1"/>
    <property type="molecule type" value="Genomic_DNA"/>
</dbReference>
<dbReference type="InterPro" id="IPR004910">
    <property type="entry name" value="Yippee/Mis18/Cereblon"/>
</dbReference>
<dbReference type="InParanoid" id="K5VXH5"/>
<proteinExistence type="inferred from homology"/>
<gene>
    <name evidence="6" type="ORF">PHACADRAFT_140913</name>
</gene>
<dbReference type="InterPro" id="IPR034751">
    <property type="entry name" value="Yippee"/>
</dbReference>
<keyword evidence="7" id="KW-1185">Reference proteome</keyword>
<protein>
    <recommendedName>
        <fullName evidence="5">Yippee domain-containing protein</fullName>
    </recommendedName>
</protein>
<evidence type="ECO:0000313" key="7">
    <source>
        <dbReference type="Proteomes" id="UP000008370"/>
    </source>
</evidence>
<dbReference type="STRING" id="650164.K5VXH5"/>
<name>K5VXH5_PHACS</name>
<evidence type="ECO:0000256" key="3">
    <source>
        <dbReference type="ARBA" id="ARBA00022833"/>
    </source>
</evidence>
<dbReference type="AlphaFoldDB" id="K5VXH5"/>
<evidence type="ECO:0000256" key="4">
    <source>
        <dbReference type="SAM" id="MobiDB-lite"/>
    </source>
</evidence>
<organism evidence="6 7">
    <name type="scientific">Phanerochaete carnosa (strain HHB-10118-sp)</name>
    <name type="common">White-rot fungus</name>
    <name type="synonym">Peniophora carnosa</name>
    <dbReference type="NCBI Taxonomy" id="650164"/>
    <lineage>
        <taxon>Eukaryota</taxon>
        <taxon>Fungi</taxon>
        <taxon>Dikarya</taxon>
        <taxon>Basidiomycota</taxon>
        <taxon>Agaricomycotina</taxon>
        <taxon>Agaricomycetes</taxon>
        <taxon>Polyporales</taxon>
        <taxon>Phanerochaetaceae</taxon>
        <taxon>Phanerochaete</taxon>
    </lineage>
</organism>
<dbReference type="PANTHER" id="PTHR13848">
    <property type="entry name" value="PROTEIN YIPPEE-LIKE CG15309-RELATED"/>
    <property type="match status" value="1"/>
</dbReference>
<sequence length="206" mass="23272">MHAVMRQPLSVAGHMHASPSRQSPSAYLVRLQMPADNMQRRSLPDIRSPGGSTMRTEYACRRCRARIAHRSSVLSWDFRGDTGKAALFTEADNVVLAKTSVMLMHSGAYRIQKAACAVCAGPLGWKFVRATEQTEKWKEGFIVLELALLDEEAFPLTLREEVYTPMASRDWLFARAPSEDEHQRPSSSLSTYDRQRPVGPRHRRNS</sequence>
<dbReference type="Proteomes" id="UP000008370">
    <property type="component" value="Unassembled WGS sequence"/>
</dbReference>
<dbReference type="OrthoDB" id="6407410at2759"/>
<keyword evidence="3" id="KW-0862">Zinc</keyword>
<dbReference type="RefSeq" id="XP_007394132.1">
    <property type="nucleotide sequence ID" value="XM_007394070.1"/>
</dbReference>
<dbReference type="InterPro" id="IPR039058">
    <property type="entry name" value="Yippee_fam"/>
</dbReference>
<accession>K5VXH5</accession>
<dbReference type="PROSITE" id="PS51792">
    <property type="entry name" value="YIPPEE"/>
    <property type="match status" value="1"/>
</dbReference>
<evidence type="ECO:0000313" key="6">
    <source>
        <dbReference type="EMBL" id="EKM56278.1"/>
    </source>
</evidence>
<dbReference type="HOGENOM" id="CLU_1332343_0_0_1"/>
<feature type="region of interest" description="Disordered" evidence="4">
    <location>
        <begin position="175"/>
        <end position="206"/>
    </location>
</feature>
<reference evidence="6 7" key="1">
    <citation type="journal article" date="2012" name="BMC Genomics">
        <title>Comparative genomics of the white-rot fungi, Phanerochaete carnosa and P. chrysosporium, to elucidate the genetic basis of the distinct wood types they colonize.</title>
        <authorList>
            <person name="Suzuki H."/>
            <person name="MacDonald J."/>
            <person name="Syed K."/>
            <person name="Salamov A."/>
            <person name="Hori C."/>
            <person name="Aerts A."/>
            <person name="Henrissat B."/>
            <person name="Wiebenga A."/>
            <person name="vanKuyk P.A."/>
            <person name="Barry K."/>
            <person name="Lindquist E."/>
            <person name="LaButti K."/>
            <person name="Lapidus A."/>
            <person name="Lucas S."/>
            <person name="Coutinho P."/>
            <person name="Gong Y."/>
            <person name="Samejima M."/>
            <person name="Mahadevan R."/>
            <person name="Abou-Zaid M."/>
            <person name="de Vries R.P."/>
            <person name="Igarashi K."/>
            <person name="Yadav J.S."/>
            <person name="Grigoriev I.V."/>
            <person name="Master E.R."/>
        </authorList>
    </citation>
    <scope>NUCLEOTIDE SEQUENCE [LARGE SCALE GENOMIC DNA]</scope>
    <source>
        <strain evidence="6 7">HHB-10118-sp</strain>
    </source>
</reference>
<dbReference type="Pfam" id="PF03226">
    <property type="entry name" value="Yippee-Mis18"/>
    <property type="match status" value="1"/>
</dbReference>
<feature type="domain" description="Yippee" evidence="5">
    <location>
        <begin position="56"/>
        <end position="153"/>
    </location>
</feature>
<feature type="region of interest" description="Disordered" evidence="4">
    <location>
        <begin position="1"/>
        <end position="23"/>
    </location>
</feature>
<dbReference type="KEGG" id="pco:PHACADRAFT_140913"/>
<dbReference type="GeneID" id="18908507"/>
<evidence type="ECO:0000256" key="2">
    <source>
        <dbReference type="ARBA" id="ARBA00022723"/>
    </source>
</evidence>
<evidence type="ECO:0000256" key="1">
    <source>
        <dbReference type="ARBA" id="ARBA00005613"/>
    </source>
</evidence>
<keyword evidence="2" id="KW-0479">Metal-binding</keyword>
<dbReference type="GO" id="GO:0046872">
    <property type="term" value="F:metal ion binding"/>
    <property type="evidence" value="ECO:0007669"/>
    <property type="project" value="UniProtKB-KW"/>
</dbReference>
<evidence type="ECO:0000259" key="5">
    <source>
        <dbReference type="PROSITE" id="PS51792"/>
    </source>
</evidence>